<evidence type="ECO:0000313" key="3">
    <source>
        <dbReference type="EMBL" id="RKP13058.1"/>
    </source>
</evidence>
<dbReference type="PANTHER" id="PTHR47219">
    <property type="entry name" value="RAB GTPASE-ACTIVATING PROTEIN 1-LIKE"/>
    <property type="match status" value="1"/>
</dbReference>
<sequence length="195" mass="22316">RLRCGIPSSLRGRVWKAAVFREVPIEEQKTLRTRYPRMATERSGYAKIISRDLARTFPGVPLFAKVGGEGQKALGKVMRAYSVYDPEVGYCQGLGFLVGPLLMNMSEEDTFCAFVQLMKQGQIRSMFIPSMEGLHLRLFQFSAIMEEHMPELHAHLEHHAVPTALYASQWYLTMFAYSYPMRFVLRIWDVAMAEG</sequence>
<dbReference type="FunFam" id="1.10.8.270:FF:000001">
    <property type="entry name" value="TBC1 domain family member 1"/>
    <property type="match status" value="1"/>
</dbReference>
<dbReference type="PROSITE" id="PS50086">
    <property type="entry name" value="TBC_RABGAP"/>
    <property type="match status" value="1"/>
</dbReference>
<evidence type="ECO:0000256" key="1">
    <source>
        <dbReference type="ARBA" id="ARBA00022468"/>
    </source>
</evidence>
<dbReference type="EMBL" id="KZ988121">
    <property type="protein sequence ID" value="RKP13058.1"/>
    <property type="molecule type" value="Genomic_DNA"/>
</dbReference>
<dbReference type="OrthoDB" id="159449at2759"/>
<feature type="non-terminal residue" evidence="3">
    <location>
        <position position="1"/>
    </location>
</feature>
<keyword evidence="4" id="KW-1185">Reference proteome</keyword>
<dbReference type="AlphaFoldDB" id="A0A4P9Y2F3"/>
<keyword evidence="1" id="KW-0343">GTPase activation</keyword>
<organism evidence="3 4">
    <name type="scientific">Piptocephalis cylindrospora</name>
    <dbReference type="NCBI Taxonomy" id="1907219"/>
    <lineage>
        <taxon>Eukaryota</taxon>
        <taxon>Fungi</taxon>
        <taxon>Fungi incertae sedis</taxon>
        <taxon>Zoopagomycota</taxon>
        <taxon>Zoopagomycotina</taxon>
        <taxon>Zoopagomycetes</taxon>
        <taxon>Zoopagales</taxon>
        <taxon>Piptocephalidaceae</taxon>
        <taxon>Piptocephalis</taxon>
    </lineage>
</organism>
<evidence type="ECO:0000259" key="2">
    <source>
        <dbReference type="PROSITE" id="PS50086"/>
    </source>
</evidence>
<name>A0A4P9Y2F3_9FUNG</name>
<dbReference type="SMART" id="SM00164">
    <property type="entry name" value="TBC"/>
    <property type="match status" value="1"/>
</dbReference>
<feature type="non-terminal residue" evidence="3">
    <location>
        <position position="195"/>
    </location>
</feature>
<dbReference type="Gene3D" id="1.10.8.270">
    <property type="entry name" value="putative rabgap domain of human tbc1 domain family member 14 like domains"/>
    <property type="match status" value="1"/>
</dbReference>
<dbReference type="GO" id="GO:0031267">
    <property type="term" value="F:small GTPase binding"/>
    <property type="evidence" value="ECO:0007669"/>
    <property type="project" value="TreeGrafter"/>
</dbReference>
<gene>
    <name evidence="3" type="ORF">BJ684DRAFT_5729</name>
</gene>
<dbReference type="Gene3D" id="1.10.472.80">
    <property type="entry name" value="Ypt/Rab-GAP domain of gyp1p, domain 3"/>
    <property type="match status" value="1"/>
</dbReference>
<dbReference type="SUPFAM" id="SSF47923">
    <property type="entry name" value="Ypt/Rab-GAP domain of gyp1p"/>
    <property type="match status" value="1"/>
</dbReference>
<accession>A0A4P9Y2F3</accession>
<feature type="domain" description="Rab-GAP TBC" evidence="2">
    <location>
        <begin position="5"/>
        <end position="195"/>
    </location>
</feature>
<evidence type="ECO:0000313" key="4">
    <source>
        <dbReference type="Proteomes" id="UP000267251"/>
    </source>
</evidence>
<dbReference type="InterPro" id="IPR050302">
    <property type="entry name" value="Rab_GAP_TBC_domain"/>
</dbReference>
<reference evidence="4" key="1">
    <citation type="journal article" date="2018" name="Nat. Microbiol.">
        <title>Leveraging single-cell genomics to expand the fungal tree of life.</title>
        <authorList>
            <person name="Ahrendt S.R."/>
            <person name="Quandt C.A."/>
            <person name="Ciobanu D."/>
            <person name="Clum A."/>
            <person name="Salamov A."/>
            <person name="Andreopoulos B."/>
            <person name="Cheng J.F."/>
            <person name="Woyke T."/>
            <person name="Pelin A."/>
            <person name="Henrissat B."/>
            <person name="Reynolds N.K."/>
            <person name="Benny G.L."/>
            <person name="Smith M.E."/>
            <person name="James T.Y."/>
            <person name="Grigoriev I.V."/>
        </authorList>
    </citation>
    <scope>NUCLEOTIDE SEQUENCE [LARGE SCALE GENOMIC DNA]</scope>
</reference>
<dbReference type="PANTHER" id="PTHR47219:SF9">
    <property type="entry name" value="GTPASE ACTIVATING PROTEIN AND CENTROSOME-ASSOCIATED, ISOFORM B"/>
    <property type="match status" value="1"/>
</dbReference>
<proteinExistence type="predicted"/>
<protein>
    <submittedName>
        <fullName evidence="3">Rab-GTPase-TBC domain-containing protein</fullName>
    </submittedName>
</protein>
<dbReference type="InterPro" id="IPR000195">
    <property type="entry name" value="Rab-GAP-TBC_dom"/>
</dbReference>
<dbReference type="Proteomes" id="UP000267251">
    <property type="component" value="Unassembled WGS sequence"/>
</dbReference>
<dbReference type="InterPro" id="IPR035969">
    <property type="entry name" value="Rab-GAP_TBC_sf"/>
</dbReference>
<dbReference type="Pfam" id="PF00566">
    <property type="entry name" value="RabGAP-TBC"/>
    <property type="match status" value="1"/>
</dbReference>
<dbReference type="GO" id="GO:0005096">
    <property type="term" value="F:GTPase activator activity"/>
    <property type="evidence" value="ECO:0007669"/>
    <property type="project" value="UniProtKB-KW"/>
</dbReference>